<evidence type="ECO:0000313" key="3">
    <source>
        <dbReference type="Proteomes" id="UP000829194"/>
    </source>
</evidence>
<proteinExistence type="predicted"/>
<dbReference type="Proteomes" id="UP000829194">
    <property type="component" value="Chromosome"/>
</dbReference>
<dbReference type="EMBL" id="CP093547">
    <property type="protein sequence ID" value="UNP31070.1"/>
    <property type="molecule type" value="Genomic_DNA"/>
</dbReference>
<sequence length="129" mass="13545">MKSTTRTASGKLHTATLTTLPLRGRDGGAYLFTADLSWAREHAPARSHGRLSGIHLARIVMFALLALAAVGVVMMNGPADAGPNLTGARALPDPVNEAEVEVDRAVPVPVAAPRAAYAVEDTQRRPAAR</sequence>
<keyword evidence="1" id="KW-1133">Transmembrane helix</keyword>
<keyword evidence="1" id="KW-0812">Transmembrane</keyword>
<gene>
    <name evidence="2" type="ORF">MOV92_07435</name>
</gene>
<dbReference type="RefSeq" id="WP_057942241.1">
    <property type="nucleotide sequence ID" value="NZ_CP011131.1"/>
</dbReference>
<feature type="transmembrane region" description="Helical" evidence="1">
    <location>
        <begin position="56"/>
        <end position="75"/>
    </location>
</feature>
<protein>
    <recommendedName>
        <fullName evidence="4">Transmembrane protein</fullName>
    </recommendedName>
</protein>
<accession>A0ABY3XHG8</accession>
<name>A0ABY3XHG8_9GAMM</name>
<keyword evidence="3" id="KW-1185">Reference proteome</keyword>
<keyword evidence="1" id="KW-0472">Membrane</keyword>
<reference evidence="2 3" key="1">
    <citation type="submission" date="2022-03" db="EMBL/GenBank/DDBJ databases">
        <title>Complete genome sequence of Lysobacter capsici VKM B-2533 and Lysobacter gummosus 10.1.1, promising sources of lytic agents.</title>
        <authorList>
            <person name="Tarlachkov S.V."/>
            <person name="Kudryakova I.V."/>
            <person name="Afoshin A.S."/>
            <person name="Leontyevskaya E.A."/>
            <person name="Leontyevskaya N.V."/>
        </authorList>
    </citation>
    <scope>NUCLEOTIDE SEQUENCE [LARGE SCALE GENOMIC DNA]</scope>
    <source>
        <strain evidence="2 3">10.1.1</strain>
    </source>
</reference>
<organism evidence="2 3">
    <name type="scientific">Lysobacter gummosus</name>
    <dbReference type="NCBI Taxonomy" id="262324"/>
    <lineage>
        <taxon>Bacteria</taxon>
        <taxon>Pseudomonadati</taxon>
        <taxon>Pseudomonadota</taxon>
        <taxon>Gammaproteobacteria</taxon>
        <taxon>Lysobacterales</taxon>
        <taxon>Lysobacteraceae</taxon>
        <taxon>Lysobacter</taxon>
    </lineage>
</organism>
<evidence type="ECO:0008006" key="4">
    <source>
        <dbReference type="Google" id="ProtNLM"/>
    </source>
</evidence>
<evidence type="ECO:0000256" key="1">
    <source>
        <dbReference type="SAM" id="Phobius"/>
    </source>
</evidence>
<evidence type="ECO:0000313" key="2">
    <source>
        <dbReference type="EMBL" id="UNP31070.1"/>
    </source>
</evidence>